<dbReference type="GO" id="GO:0005524">
    <property type="term" value="F:ATP binding"/>
    <property type="evidence" value="ECO:0007669"/>
    <property type="project" value="UniProtKB-UniRule"/>
</dbReference>
<keyword evidence="10 11" id="KW-0030">Aminoacyl-tRNA synthetase</keyword>
<feature type="compositionally biased region" description="Basic and acidic residues" evidence="12">
    <location>
        <begin position="302"/>
        <end position="324"/>
    </location>
</feature>
<evidence type="ECO:0000259" key="13">
    <source>
        <dbReference type="PROSITE" id="PS50862"/>
    </source>
</evidence>
<sequence>MTRLPEIEYRILAALDAGKALAVADIVKQTGADQSLVMAGATLLAQRELVTIAEDSQEEFSLTDEGKAAAVGFPERKALNVLKATGGAANLSELPRLLGKDDVRAEIKWLTRKGWCTRDAGVLAVSAAGEAALAAKGADESFVKRLVELGQATESELADAGFDVKAALELLKGRNELLKRKKRVSRKLSLTEPGAALKAGGIEPAVEVSQLTPELLASGTWRDVVFRKYDPALATAPKYPGKEHPLQRVIQEIRQAFFEMGFEEVASPTVDTAFWVFDALFQPQDHPAREMQDTFYVAEPKRGRLPGEHGAENGDSPMEARVEHSPVQSPFSELVERVKRTHEDGGDTGSTGWRSKWDIEKARQLVLRTHTTSASIRALAANPKPPRKVFCIGKTFRREATDQTHLAEFMQIDGIIIDEQATLATLFGTLEAFYKKMGAEEVRFRPSFFPYTEPSAEVFAKMGKLGWVEMCGSGVFRPEVTQPLGCKVPVLAWGGGVERIAMLRFGLDDIRKLYMADIDWLRQARLGG</sequence>
<comment type="subunit">
    <text evidence="11">Tetramer of two alpha and two beta subunits.</text>
</comment>
<accession>A0A937XD27</accession>
<evidence type="ECO:0000256" key="9">
    <source>
        <dbReference type="ARBA" id="ARBA00022917"/>
    </source>
</evidence>
<feature type="region of interest" description="Disordered" evidence="12">
    <location>
        <begin position="302"/>
        <end position="329"/>
    </location>
</feature>
<keyword evidence="5 11" id="KW-0479">Metal-binding</keyword>
<organism evidence="14 15">
    <name type="scientific">candidate division WOR-3 bacterium</name>
    <dbReference type="NCBI Taxonomy" id="2052148"/>
    <lineage>
        <taxon>Bacteria</taxon>
        <taxon>Bacteria division WOR-3</taxon>
    </lineage>
</organism>
<dbReference type="PANTHER" id="PTHR11538:SF40">
    <property type="entry name" value="PHENYLALANINE--TRNA LIGASE ALPHA SUBUNIT"/>
    <property type="match status" value="1"/>
</dbReference>
<evidence type="ECO:0000256" key="12">
    <source>
        <dbReference type="SAM" id="MobiDB-lite"/>
    </source>
</evidence>
<dbReference type="EMBL" id="VGIR01000031">
    <property type="protein sequence ID" value="MBM3331475.1"/>
    <property type="molecule type" value="Genomic_DNA"/>
</dbReference>
<evidence type="ECO:0000256" key="10">
    <source>
        <dbReference type="ARBA" id="ARBA00023146"/>
    </source>
</evidence>
<feature type="binding site" evidence="11">
    <location>
        <position position="372"/>
    </location>
    <ligand>
        <name>L-phenylalanine</name>
        <dbReference type="ChEBI" id="CHEBI:58095"/>
    </ligand>
</feature>
<keyword evidence="6 11" id="KW-0547">Nucleotide-binding</keyword>
<evidence type="ECO:0000256" key="8">
    <source>
        <dbReference type="ARBA" id="ARBA00022842"/>
    </source>
</evidence>
<dbReference type="NCBIfam" id="TIGR00468">
    <property type="entry name" value="pheS"/>
    <property type="match status" value="1"/>
</dbReference>
<evidence type="ECO:0000256" key="3">
    <source>
        <dbReference type="ARBA" id="ARBA00022490"/>
    </source>
</evidence>
<dbReference type="InterPro" id="IPR004529">
    <property type="entry name" value="Phe-tRNA-synth_IIc_asu"/>
</dbReference>
<name>A0A937XD27_UNCW3</name>
<dbReference type="HAMAP" id="MF_00282">
    <property type="entry name" value="Phe_tRNA_synth_alpha2"/>
    <property type="match status" value="1"/>
</dbReference>
<proteinExistence type="inferred from homology"/>
<feature type="binding site" evidence="11">
    <location>
        <position position="451"/>
    </location>
    <ligand>
        <name>L-phenylalanine</name>
        <dbReference type="ChEBI" id="CHEBI:58095"/>
    </ligand>
</feature>
<dbReference type="PANTHER" id="PTHR11538">
    <property type="entry name" value="PHENYLALANYL-TRNA SYNTHETASE"/>
    <property type="match status" value="1"/>
</dbReference>
<keyword evidence="4 11" id="KW-0436">Ligase</keyword>
<evidence type="ECO:0000256" key="7">
    <source>
        <dbReference type="ARBA" id="ARBA00022840"/>
    </source>
</evidence>
<evidence type="ECO:0000256" key="1">
    <source>
        <dbReference type="ARBA" id="ARBA00004496"/>
    </source>
</evidence>
<protein>
    <recommendedName>
        <fullName evidence="11">Phenylalanine--tRNA ligase alpha subunit</fullName>
        <ecNumber evidence="11">6.1.1.20</ecNumber>
    </recommendedName>
    <alternativeName>
        <fullName evidence="11">Phenylalanyl-tRNA synthetase alpha subunit</fullName>
        <shortName evidence="11">PheRS</shortName>
    </alternativeName>
</protein>
<evidence type="ECO:0000256" key="5">
    <source>
        <dbReference type="ARBA" id="ARBA00022723"/>
    </source>
</evidence>
<comment type="catalytic activity">
    <reaction evidence="11">
        <text>tRNA(Phe) + L-phenylalanine + ATP = L-phenylalanyl-tRNA(Phe) + AMP + diphosphate + H(+)</text>
        <dbReference type="Rhea" id="RHEA:19413"/>
        <dbReference type="Rhea" id="RHEA-COMP:9668"/>
        <dbReference type="Rhea" id="RHEA-COMP:9699"/>
        <dbReference type="ChEBI" id="CHEBI:15378"/>
        <dbReference type="ChEBI" id="CHEBI:30616"/>
        <dbReference type="ChEBI" id="CHEBI:33019"/>
        <dbReference type="ChEBI" id="CHEBI:58095"/>
        <dbReference type="ChEBI" id="CHEBI:78442"/>
        <dbReference type="ChEBI" id="CHEBI:78531"/>
        <dbReference type="ChEBI" id="CHEBI:456215"/>
        <dbReference type="EC" id="6.1.1.20"/>
    </reaction>
</comment>
<dbReference type="GO" id="GO:0005737">
    <property type="term" value="C:cytoplasm"/>
    <property type="evidence" value="ECO:0007669"/>
    <property type="project" value="UniProtKB-SubCell"/>
</dbReference>
<dbReference type="InterPro" id="IPR022917">
    <property type="entry name" value="Phe_tRNA_ligase_alpha_bac/arc"/>
</dbReference>
<dbReference type="InterPro" id="IPR006195">
    <property type="entry name" value="aa-tRNA-synth_II"/>
</dbReference>
<dbReference type="Proteomes" id="UP000779900">
    <property type="component" value="Unassembled WGS sequence"/>
</dbReference>
<dbReference type="GO" id="GO:0006432">
    <property type="term" value="P:phenylalanyl-tRNA aminoacylation"/>
    <property type="evidence" value="ECO:0007669"/>
    <property type="project" value="UniProtKB-UniRule"/>
</dbReference>
<evidence type="ECO:0000256" key="4">
    <source>
        <dbReference type="ARBA" id="ARBA00022598"/>
    </source>
</evidence>
<dbReference type="AlphaFoldDB" id="A0A937XD27"/>
<dbReference type="GO" id="GO:0000049">
    <property type="term" value="F:tRNA binding"/>
    <property type="evidence" value="ECO:0007669"/>
    <property type="project" value="InterPro"/>
</dbReference>
<dbReference type="GO" id="GO:0004826">
    <property type="term" value="F:phenylalanine-tRNA ligase activity"/>
    <property type="evidence" value="ECO:0007669"/>
    <property type="project" value="UniProtKB-UniRule"/>
</dbReference>
<evidence type="ECO:0000313" key="14">
    <source>
        <dbReference type="EMBL" id="MBM3331475.1"/>
    </source>
</evidence>
<dbReference type="GO" id="GO:0000287">
    <property type="term" value="F:magnesium ion binding"/>
    <property type="evidence" value="ECO:0007669"/>
    <property type="project" value="UniProtKB-UniRule"/>
</dbReference>
<evidence type="ECO:0000313" key="15">
    <source>
        <dbReference type="Proteomes" id="UP000779900"/>
    </source>
</evidence>
<reference evidence="14" key="1">
    <citation type="submission" date="2019-03" db="EMBL/GenBank/DDBJ databases">
        <title>Lake Tanganyika Metagenome-Assembled Genomes (MAGs).</title>
        <authorList>
            <person name="Tran P."/>
        </authorList>
    </citation>
    <scope>NUCLEOTIDE SEQUENCE</scope>
    <source>
        <strain evidence="14">K_DeepCast_150m_m2_040</strain>
    </source>
</reference>
<evidence type="ECO:0000256" key="2">
    <source>
        <dbReference type="ARBA" id="ARBA00006703"/>
    </source>
</evidence>
<dbReference type="CDD" id="cd00496">
    <property type="entry name" value="PheRS_alpha_core"/>
    <property type="match status" value="1"/>
</dbReference>
<dbReference type="InterPro" id="IPR002319">
    <property type="entry name" value="Phenylalanyl-tRNA_Synthase"/>
</dbReference>
<keyword evidence="8 11" id="KW-0460">Magnesium</keyword>
<dbReference type="EC" id="6.1.1.20" evidence="11"/>
<dbReference type="Gene3D" id="3.30.930.10">
    <property type="entry name" value="Bira Bifunctional Protein, Domain 2"/>
    <property type="match status" value="1"/>
</dbReference>
<evidence type="ECO:0000256" key="6">
    <source>
        <dbReference type="ARBA" id="ARBA00022741"/>
    </source>
</evidence>
<dbReference type="SUPFAM" id="SSF55681">
    <property type="entry name" value="Class II aaRS and biotin synthetases"/>
    <property type="match status" value="1"/>
</dbReference>
<feature type="domain" description="Aminoacyl-transfer RNA synthetases class-II family profile" evidence="13">
    <location>
        <begin position="247"/>
        <end position="503"/>
    </location>
</feature>
<comment type="cofactor">
    <cofactor evidence="11">
        <name>Mg(2+)</name>
        <dbReference type="ChEBI" id="CHEBI:18420"/>
    </cofactor>
    <text evidence="11">Binds 2 magnesium ions per tetramer.</text>
</comment>
<feature type="binding site" evidence="11">
    <location>
        <position position="476"/>
    </location>
    <ligand>
        <name>L-phenylalanine</name>
        <dbReference type="ChEBI" id="CHEBI:58095"/>
    </ligand>
</feature>
<keyword evidence="3 11" id="KW-0963">Cytoplasm</keyword>
<dbReference type="Pfam" id="PF01409">
    <property type="entry name" value="tRNA-synt_2d"/>
    <property type="match status" value="1"/>
</dbReference>
<gene>
    <name evidence="11 14" type="primary">pheS</name>
    <name evidence="14" type="ORF">FJY68_06430</name>
</gene>
<evidence type="ECO:0000256" key="11">
    <source>
        <dbReference type="HAMAP-Rule" id="MF_00282"/>
    </source>
</evidence>
<comment type="similarity">
    <text evidence="2 11">Belongs to the class-II aminoacyl-tRNA synthetase family. Phe-tRNA synthetase alpha subunit type 2 subfamily.</text>
</comment>
<dbReference type="PROSITE" id="PS50862">
    <property type="entry name" value="AA_TRNA_LIGASE_II"/>
    <property type="match status" value="1"/>
</dbReference>
<comment type="caution">
    <text evidence="14">The sequence shown here is derived from an EMBL/GenBank/DDBJ whole genome shotgun (WGS) entry which is preliminary data.</text>
</comment>
<feature type="binding site" evidence="11">
    <location>
        <begin position="411"/>
        <end position="413"/>
    </location>
    <ligand>
        <name>L-phenylalanine</name>
        <dbReference type="ChEBI" id="CHEBI:58095"/>
    </ligand>
</feature>
<dbReference type="InterPro" id="IPR045864">
    <property type="entry name" value="aa-tRNA-synth_II/BPL/LPL"/>
</dbReference>
<feature type="binding site" evidence="11">
    <location>
        <position position="453"/>
    </location>
    <ligand>
        <name>Mg(2+)</name>
        <dbReference type="ChEBI" id="CHEBI:18420"/>
        <note>ligand shared with heterodimeric partner</note>
    </ligand>
</feature>
<comment type="subcellular location">
    <subcellularLocation>
        <location evidence="1 11">Cytoplasm</location>
    </subcellularLocation>
</comment>
<keyword evidence="9 11" id="KW-0648">Protein biosynthesis</keyword>
<keyword evidence="7 11" id="KW-0067">ATP-binding</keyword>